<accession>M7Y954</accession>
<protein>
    <submittedName>
        <fullName evidence="1">Uncharacterized protein</fullName>
    </submittedName>
</protein>
<comment type="caution">
    <text evidence="1">The sequence shown here is derived from an EMBL/GenBank/DDBJ whole genome shotgun (WGS) entry which is preliminary data.</text>
</comment>
<dbReference type="EMBL" id="AMZY02000009">
    <property type="protein sequence ID" value="EMS33721.1"/>
    <property type="molecule type" value="Genomic_DNA"/>
</dbReference>
<name>M7Y954_9BACT</name>
<sequence>MSIFLHFTRVDFCHQRSPCDPIFGQVCPFDFLPKKESIHLLTMFWFPGPVGSIHPN</sequence>
<dbReference type="AlphaFoldDB" id="M7Y954"/>
<proteinExistence type="predicted"/>
<evidence type="ECO:0000313" key="1">
    <source>
        <dbReference type="EMBL" id="EMS33721.1"/>
    </source>
</evidence>
<organism evidence="1 2">
    <name type="scientific">Mariniradius saccharolyticus AK6</name>
    <dbReference type="NCBI Taxonomy" id="1239962"/>
    <lineage>
        <taxon>Bacteria</taxon>
        <taxon>Pseudomonadati</taxon>
        <taxon>Bacteroidota</taxon>
        <taxon>Cytophagia</taxon>
        <taxon>Cytophagales</taxon>
        <taxon>Cyclobacteriaceae</taxon>
        <taxon>Mariniradius</taxon>
    </lineage>
</organism>
<gene>
    <name evidence="1" type="ORF">C943_04600</name>
</gene>
<evidence type="ECO:0000313" key="2">
    <source>
        <dbReference type="Proteomes" id="UP000010953"/>
    </source>
</evidence>
<dbReference type="Proteomes" id="UP000010953">
    <property type="component" value="Unassembled WGS sequence"/>
</dbReference>
<reference evidence="1" key="1">
    <citation type="submission" date="2013-01" db="EMBL/GenBank/DDBJ databases">
        <title>Genome assembly of Mariniradius saccharolyticus AK6.</title>
        <authorList>
            <person name="Vaidya B."/>
            <person name="Khatri I."/>
            <person name="Tanuku N.R.S."/>
            <person name="Subramanian S."/>
            <person name="Pinnaka A."/>
        </authorList>
    </citation>
    <scope>NUCLEOTIDE SEQUENCE [LARGE SCALE GENOMIC DNA]</scope>
    <source>
        <strain evidence="1">AK6</strain>
    </source>
</reference>
<dbReference type="InParanoid" id="M7Y954"/>
<keyword evidence="2" id="KW-1185">Reference proteome</keyword>